<feature type="transmembrane region" description="Helical" evidence="1">
    <location>
        <begin position="75"/>
        <end position="97"/>
    </location>
</feature>
<accession>A0A4Q7ZB82</accession>
<dbReference type="InterPro" id="IPR012171">
    <property type="entry name" value="Fatty_acid_desaturase"/>
</dbReference>
<dbReference type="OrthoDB" id="9800167at2"/>
<comment type="caution">
    <text evidence="3">The sequence shown here is derived from an EMBL/GenBank/DDBJ whole genome shotgun (WGS) entry which is preliminary data.</text>
</comment>
<dbReference type="PANTHER" id="PTHR19353">
    <property type="entry name" value="FATTY ACID DESATURASE 2"/>
    <property type="match status" value="1"/>
</dbReference>
<dbReference type="GO" id="GO:0016020">
    <property type="term" value="C:membrane"/>
    <property type="evidence" value="ECO:0007669"/>
    <property type="project" value="TreeGrafter"/>
</dbReference>
<keyword evidence="1" id="KW-0812">Transmembrane</keyword>
<feature type="transmembrane region" description="Helical" evidence="1">
    <location>
        <begin position="46"/>
        <end position="69"/>
    </location>
</feature>
<sequence>MNTTAPLTDGISSDAVYEHSPVTRRKVTDLFSREEIQRLTARSDAWGAWGIASTWALVGAGFALCGWALTLPVAAMIPVGMLGLALLGGRQLALAILTHEASHKTLFASGWANDVLADWLCARPLGLDLAKYRVHHLIHHTKTGTPEDTDISLVAGLPCSRVSLLRKFARDLSGLTGLKFLLGRVLMDAGYLKWTVASQVEKLPQDGRTAWDVVKTFAGNTWKAVVMNALLFGALAAAGHGELYLAWVLAYLIPYPLFIRIRAMAEHAGTEKSADMFRNTRTTRAGLIARTFVAPCHVNFHIEHHAMASVPYYRLPEAHALLRARGMVDEPPGYLAVLDRLSSVQA</sequence>
<dbReference type="GO" id="GO:0008610">
    <property type="term" value="P:lipid biosynthetic process"/>
    <property type="evidence" value="ECO:0007669"/>
    <property type="project" value="UniProtKB-ARBA"/>
</dbReference>
<keyword evidence="1" id="KW-0472">Membrane</keyword>
<dbReference type="PANTHER" id="PTHR19353:SF19">
    <property type="entry name" value="DELTA(5) FATTY ACID DESATURASE C-RELATED"/>
    <property type="match status" value="1"/>
</dbReference>
<dbReference type="GO" id="GO:0016717">
    <property type="term" value="F:oxidoreductase activity, acting on paired donors, with oxidation of a pair of donors resulting in the reduction of molecular oxygen to two molecules of water"/>
    <property type="evidence" value="ECO:0007669"/>
    <property type="project" value="TreeGrafter"/>
</dbReference>
<organism evidence="3 4">
    <name type="scientific">Fluviicoccus keumensis</name>
    <dbReference type="NCBI Taxonomy" id="1435465"/>
    <lineage>
        <taxon>Bacteria</taxon>
        <taxon>Pseudomonadati</taxon>
        <taxon>Pseudomonadota</taxon>
        <taxon>Gammaproteobacteria</taxon>
        <taxon>Moraxellales</taxon>
        <taxon>Moraxellaceae</taxon>
        <taxon>Fluviicoccus</taxon>
    </lineage>
</organism>
<dbReference type="CDD" id="cd03510">
    <property type="entry name" value="Rhizobitoxine-FADS-like"/>
    <property type="match status" value="1"/>
</dbReference>
<dbReference type="EMBL" id="SHKX01000010">
    <property type="protein sequence ID" value="RZU47862.1"/>
    <property type="molecule type" value="Genomic_DNA"/>
</dbReference>
<keyword evidence="4" id="KW-1185">Reference proteome</keyword>
<dbReference type="InterPro" id="IPR005804">
    <property type="entry name" value="FA_desaturase_dom"/>
</dbReference>
<dbReference type="Proteomes" id="UP000292423">
    <property type="component" value="Unassembled WGS sequence"/>
</dbReference>
<evidence type="ECO:0000313" key="4">
    <source>
        <dbReference type="Proteomes" id="UP000292423"/>
    </source>
</evidence>
<dbReference type="Pfam" id="PF00487">
    <property type="entry name" value="FA_desaturase"/>
    <property type="match status" value="1"/>
</dbReference>
<evidence type="ECO:0000313" key="3">
    <source>
        <dbReference type="EMBL" id="RZU47862.1"/>
    </source>
</evidence>
<evidence type="ECO:0000256" key="1">
    <source>
        <dbReference type="SAM" id="Phobius"/>
    </source>
</evidence>
<feature type="domain" description="Fatty acid desaturase" evidence="2">
    <location>
        <begin position="81"/>
        <end position="324"/>
    </location>
</feature>
<dbReference type="AlphaFoldDB" id="A0A4Q7ZB82"/>
<evidence type="ECO:0000259" key="2">
    <source>
        <dbReference type="Pfam" id="PF00487"/>
    </source>
</evidence>
<reference evidence="3 4" key="1">
    <citation type="submission" date="2019-02" db="EMBL/GenBank/DDBJ databases">
        <title>Genomic Encyclopedia of Type Strains, Phase IV (KMG-IV): sequencing the most valuable type-strain genomes for metagenomic binning, comparative biology and taxonomic classification.</title>
        <authorList>
            <person name="Goeker M."/>
        </authorList>
    </citation>
    <scope>NUCLEOTIDE SEQUENCE [LARGE SCALE GENOMIC DNA]</scope>
    <source>
        <strain evidence="3 4">DSM 105135</strain>
    </source>
</reference>
<keyword evidence="1" id="KW-1133">Transmembrane helix</keyword>
<dbReference type="RefSeq" id="WP_130411072.1">
    <property type="nucleotide sequence ID" value="NZ_SHKX01000010.1"/>
</dbReference>
<gene>
    <name evidence="3" type="ORF">EV700_0829</name>
</gene>
<protein>
    <submittedName>
        <fullName evidence="3">Fatty acid desaturase</fullName>
    </submittedName>
</protein>
<proteinExistence type="predicted"/>
<name>A0A4Q7ZB82_9GAMM</name>